<reference evidence="2 3" key="1">
    <citation type="submission" date="2015-07" db="EMBL/GenBank/DDBJ databases">
        <title>High-quality genome of monoxenous trypanosomatid Leptomonas pyrrhocoris.</title>
        <authorList>
            <person name="Flegontov P."/>
            <person name="Butenko A."/>
            <person name="Firsov S."/>
            <person name="Vlcek C."/>
            <person name="Logacheva M.D."/>
            <person name="Field M."/>
            <person name="Filatov D."/>
            <person name="Flegontova O."/>
            <person name="Gerasimov E."/>
            <person name="Jackson A.P."/>
            <person name="Kelly S."/>
            <person name="Opperdoes F."/>
            <person name="O'Reilly A."/>
            <person name="Votypka J."/>
            <person name="Yurchenko V."/>
            <person name="Lukes J."/>
        </authorList>
    </citation>
    <scope>NUCLEOTIDE SEQUENCE [LARGE SCALE GENOMIC DNA]</scope>
    <source>
        <strain evidence="2">H10</strain>
    </source>
</reference>
<gene>
    <name evidence="2" type="ORF">ABB37_01520</name>
</gene>
<dbReference type="AlphaFoldDB" id="A0A0M9G960"/>
<dbReference type="VEuPathDB" id="TriTrypDB:LpyrH10_02_4940"/>
<dbReference type="OrthoDB" id="410104at2759"/>
<dbReference type="OMA" id="QWSWNPP"/>
<feature type="region of interest" description="Disordered" evidence="1">
    <location>
        <begin position="69"/>
        <end position="89"/>
    </location>
</feature>
<dbReference type="InterPro" id="IPR036705">
    <property type="entry name" value="Ribosyl_crysJ1_sf"/>
</dbReference>
<dbReference type="EMBL" id="LGTL01000002">
    <property type="protein sequence ID" value="KPA85136.1"/>
    <property type="molecule type" value="Genomic_DNA"/>
</dbReference>
<feature type="region of interest" description="Disordered" evidence="1">
    <location>
        <begin position="215"/>
        <end position="242"/>
    </location>
</feature>
<evidence type="ECO:0000256" key="1">
    <source>
        <dbReference type="SAM" id="MobiDB-lite"/>
    </source>
</evidence>
<name>A0A0M9G960_LEPPY</name>
<dbReference type="Proteomes" id="UP000037923">
    <property type="component" value="Unassembled WGS sequence"/>
</dbReference>
<dbReference type="SUPFAM" id="SSF101478">
    <property type="entry name" value="ADP-ribosylglycohydrolase"/>
    <property type="match status" value="1"/>
</dbReference>
<dbReference type="RefSeq" id="XP_015663575.1">
    <property type="nucleotide sequence ID" value="XM_015798055.1"/>
</dbReference>
<proteinExistence type="predicted"/>
<dbReference type="InterPro" id="IPR005502">
    <property type="entry name" value="Ribosyl_crysJ1"/>
</dbReference>
<feature type="compositionally biased region" description="Polar residues" evidence="1">
    <location>
        <begin position="70"/>
        <end position="83"/>
    </location>
</feature>
<organism evidence="2 3">
    <name type="scientific">Leptomonas pyrrhocoris</name>
    <name type="common">Firebug parasite</name>
    <dbReference type="NCBI Taxonomy" id="157538"/>
    <lineage>
        <taxon>Eukaryota</taxon>
        <taxon>Discoba</taxon>
        <taxon>Euglenozoa</taxon>
        <taxon>Kinetoplastea</taxon>
        <taxon>Metakinetoplastina</taxon>
        <taxon>Trypanosomatida</taxon>
        <taxon>Trypanosomatidae</taxon>
        <taxon>Leishmaniinae</taxon>
        <taxon>Leptomonas</taxon>
    </lineage>
</organism>
<evidence type="ECO:0000313" key="2">
    <source>
        <dbReference type="EMBL" id="KPA85136.1"/>
    </source>
</evidence>
<dbReference type="Gene3D" id="1.10.4080.10">
    <property type="entry name" value="ADP-ribosylation/Crystallin J1"/>
    <property type="match status" value="1"/>
</dbReference>
<dbReference type="PANTHER" id="PTHR16222:SF17">
    <property type="entry name" value="SELENOPROTEIN J"/>
    <property type="match status" value="1"/>
</dbReference>
<evidence type="ECO:0000313" key="3">
    <source>
        <dbReference type="Proteomes" id="UP000037923"/>
    </source>
</evidence>
<keyword evidence="3" id="KW-1185">Reference proteome</keyword>
<protein>
    <recommendedName>
        <fullName evidence="4">ADP-ribosylglycohydrolase</fullName>
    </recommendedName>
</protein>
<evidence type="ECO:0008006" key="4">
    <source>
        <dbReference type="Google" id="ProtNLM"/>
    </source>
</evidence>
<dbReference type="PANTHER" id="PTHR16222">
    <property type="entry name" value="ADP-RIBOSYLGLYCOHYDROLASE"/>
    <property type="match status" value="1"/>
</dbReference>
<dbReference type="Pfam" id="PF03747">
    <property type="entry name" value="ADP_ribosyl_GH"/>
    <property type="match status" value="1"/>
</dbReference>
<accession>A0A0M9G960</accession>
<comment type="caution">
    <text evidence="2">The sequence shown here is derived from an EMBL/GenBank/DDBJ whole genome shotgun (WGS) entry which is preliminary data.</text>
</comment>
<dbReference type="GeneID" id="26901815"/>
<sequence>MAPMLSHTPRRVVDNFYQNSFKQLSMVQQKQVGLLVGAAVADAAARPLNAYTPEEVEAYLQRVQEERRTSALSSADAGTTAPSDTADESLAFARVPPRGTEMAPVTGSDALSSSLVASHSLQHHSFSYLLFFELLRAMSSARGDFPVTYVQEQLVRVAGAVHPTLVFEQEHASLLHTLCCLLPAPAIYPYASDATLRAYLDPFVEFLTESSVKAADTATRPVAPEDATPEDPEGKEGSPWEAASAERAAVRDYALSALGVVMRNLQSNPNSTRNAAFMAERGATAIFPPDVQPFVPAFSSDVTADVLRMQRQHMWDVQRQLASRQAASAAQRWLPVRRTVKDAAVVCESLAIARAPVSFAKGVVQAIRLGGPTCQRAMLVGALLGAKLGVRHVPLDWLSATPDHKPVATMALEVAQWSWNPPHH</sequence>
<dbReference type="InterPro" id="IPR050792">
    <property type="entry name" value="ADP-ribosylglycohydrolase"/>
</dbReference>